<dbReference type="PANTHER" id="PTHR30055">
    <property type="entry name" value="HTH-TYPE TRANSCRIPTIONAL REGULATOR RUTR"/>
    <property type="match status" value="1"/>
</dbReference>
<dbReference type="InterPro" id="IPR036271">
    <property type="entry name" value="Tet_transcr_reg_TetR-rel_C_sf"/>
</dbReference>
<organism evidence="6 7">
    <name type="scientific">Nocardioides endophyticus</name>
    <dbReference type="NCBI Taxonomy" id="1353775"/>
    <lineage>
        <taxon>Bacteria</taxon>
        <taxon>Bacillati</taxon>
        <taxon>Actinomycetota</taxon>
        <taxon>Actinomycetes</taxon>
        <taxon>Propionibacteriales</taxon>
        <taxon>Nocardioidaceae</taxon>
        <taxon>Nocardioides</taxon>
    </lineage>
</organism>
<dbReference type="PROSITE" id="PS50977">
    <property type="entry name" value="HTH_TETR_2"/>
    <property type="match status" value="1"/>
</dbReference>
<accession>A0ABP8ZCN9</accession>
<gene>
    <name evidence="6" type="ORF">GCM10023350_42690</name>
</gene>
<dbReference type="SUPFAM" id="SSF48498">
    <property type="entry name" value="Tetracyclin repressor-like, C-terminal domain"/>
    <property type="match status" value="1"/>
</dbReference>
<dbReference type="Pfam" id="PF00440">
    <property type="entry name" value="TetR_N"/>
    <property type="match status" value="1"/>
</dbReference>
<evidence type="ECO:0000256" key="3">
    <source>
        <dbReference type="ARBA" id="ARBA00023163"/>
    </source>
</evidence>
<dbReference type="Proteomes" id="UP001499882">
    <property type="component" value="Unassembled WGS sequence"/>
</dbReference>
<evidence type="ECO:0000313" key="6">
    <source>
        <dbReference type="EMBL" id="GAA4752841.1"/>
    </source>
</evidence>
<evidence type="ECO:0000259" key="5">
    <source>
        <dbReference type="PROSITE" id="PS50977"/>
    </source>
</evidence>
<protein>
    <recommendedName>
        <fullName evidence="5">HTH tetR-type domain-containing protein</fullName>
    </recommendedName>
</protein>
<reference evidence="7" key="1">
    <citation type="journal article" date="2019" name="Int. J. Syst. Evol. Microbiol.">
        <title>The Global Catalogue of Microorganisms (GCM) 10K type strain sequencing project: providing services to taxonomists for standard genome sequencing and annotation.</title>
        <authorList>
            <consortium name="The Broad Institute Genomics Platform"/>
            <consortium name="The Broad Institute Genome Sequencing Center for Infectious Disease"/>
            <person name="Wu L."/>
            <person name="Ma J."/>
        </authorList>
    </citation>
    <scope>NUCLEOTIDE SEQUENCE [LARGE SCALE GENOMIC DNA]</scope>
    <source>
        <strain evidence="7">JCM 18532</strain>
    </source>
</reference>
<dbReference type="Pfam" id="PF02909">
    <property type="entry name" value="TetR_C_1"/>
    <property type="match status" value="1"/>
</dbReference>
<dbReference type="PROSITE" id="PS01081">
    <property type="entry name" value="HTH_TETR_1"/>
    <property type="match status" value="1"/>
</dbReference>
<evidence type="ECO:0000256" key="2">
    <source>
        <dbReference type="ARBA" id="ARBA00023125"/>
    </source>
</evidence>
<dbReference type="InterPro" id="IPR001647">
    <property type="entry name" value="HTH_TetR"/>
</dbReference>
<keyword evidence="3" id="KW-0804">Transcription</keyword>
<feature type="domain" description="HTH tetR-type" evidence="5">
    <location>
        <begin position="8"/>
        <end position="68"/>
    </location>
</feature>
<dbReference type="InterPro" id="IPR004111">
    <property type="entry name" value="Repressor_TetR_C"/>
</dbReference>
<dbReference type="EMBL" id="BAABKN010000027">
    <property type="protein sequence ID" value="GAA4752841.1"/>
    <property type="molecule type" value="Genomic_DNA"/>
</dbReference>
<evidence type="ECO:0000256" key="4">
    <source>
        <dbReference type="PROSITE-ProRule" id="PRU00335"/>
    </source>
</evidence>
<dbReference type="PRINTS" id="PR00455">
    <property type="entry name" value="HTHTETR"/>
</dbReference>
<dbReference type="InterPro" id="IPR009057">
    <property type="entry name" value="Homeodomain-like_sf"/>
</dbReference>
<name>A0ABP8ZCN9_9ACTN</name>
<sequence>MARPKVPLISRRKALEAALEIVDSEGLSALSIRRLGEALNVNGASLYHHFKNKDDILVGVTLLALADVATPREENENWRVWLPLNAYRTRQALVSHPELIPIMLRRAPLGIGLAEVEASVQRLQDEGVPLSMIAPLMESLELLAITSALQEVGLVGPAEPEGSELATPHLHAALKARGMSTVELFEVMASSMISIIESSIQLKDARKSNGRRGKAKV</sequence>
<keyword evidence="7" id="KW-1185">Reference proteome</keyword>
<comment type="caution">
    <text evidence="6">The sequence shown here is derived from an EMBL/GenBank/DDBJ whole genome shotgun (WGS) entry which is preliminary data.</text>
</comment>
<dbReference type="InterPro" id="IPR050109">
    <property type="entry name" value="HTH-type_TetR-like_transc_reg"/>
</dbReference>
<dbReference type="RefSeq" id="WP_345529055.1">
    <property type="nucleotide sequence ID" value="NZ_BAABKN010000027.1"/>
</dbReference>
<dbReference type="Gene3D" id="1.10.357.10">
    <property type="entry name" value="Tetracycline Repressor, domain 2"/>
    <property type="match status" value="1"/>
</dbReference>
<keyword evidence="2 4" id="KW-0238">DNA-binding</keyword>
<feature type="DNA-binding region" description="H-T-H motif" evidence="4">
    <location>
        <begin position="31"/>
        <end position="50"/>
    </location>
</feature>
<evidence type="ECO:0000313" key="7">
    <source>
        <dbReference type="Proteomes" id="UP001499882"/>
    </source>
</evidence>
<dbReference type="SUPFAM" id="SSF46689">
    <property type="entry name" value="Homeodomain-like"/>
    <property type="match status" value="1"/>
</dbReference>
<keyword evidence="1" id="KW-0805">Transcription regulation</keyword>
<dbReference type="PANTHER" id="PTHR30055:SF151">
    <property type="entry name" value="TRANSCRIPTIONAL REGULATORY PROTEIN"/>
    <property type="match status" value="1"/>
</dbReference>
<proteinExistence type="predicted"/>
<dbReference type="InterPro" id="IPR023772">
    <property type="entry name" value="DNA-bd_HTH_TetR-type_CS"/>
</dbReference>
<evidence type="ECO:0000256" key="1">
    <source>
        <dbReference type="ARBA" id="ARBA00023015"/>
    </source>
</evidence>